<dbReference type="EMBL" id="NWUX01000002">
    <property type="protein sequence ID" value="PCF97156.1"/>
    <property type="molecule type" value="Genomic_DNA"/>
</dbReference>
<accession>A0A2A4HQW8</accession>
<name>A0A2A4HQW8_9GAMM</name>
<sequence>MTEAGPLHNVSSRSVKSKLTGTTALIVCGLAFYGSVAADSEPRAASLPLPTPQPFEAQYRLEIRGWPSATITHTLSNEGFHWRSDMRFSVAVARGQERSRFILDDNETRPLFYNSSYSLFGIGDSYHLSEADLSSPDRQTALFDLSRRAGHENCTASAPCEIEFVDHKGRDEHFQYYMTEPGTIRVPAGQFEAHRVTLIDTEKPDRHLQINFHPDWPGLILSAEYQKEGRRETQLTLTSFNPDGGTTP</sequence>
<evidence type="ECO:0000313" key="2">
    <source>
        <dbReference type="Proteomes" id="UP000218677"/>
    </source>
</evidence>
<proteinExistence type="predicted"/>
<comment type="caution">
    <text evidence="1">The sequence shown here is derived from an EMBL/GenBank/DDBJ whole genome shotgun (WGS) entry which is preliminary data.</text>
</comment>
<gene>
    <name evidence="1" type="ORF">CPA45_04745</name>
</gene>
<organism evidence="1 2">
    <name type="scientific">Vreelandella nigrificans</name>
    <dbReference type="NCBI Taxonomy" id="2042704"/>
    <lineage>
        <taxon>Bacteria</taxon>
        <taxon>Pseudomonadati</taxon>
        <taxon>Pseudomonadota</taxon>
        <taxon>Gammaproteobacteria</taxon>
        <taxon>Oceanospirillales</taxon>
        <taxon>Halomonadaceae</taxon>
        <taxon>Vreelandella</taxon>
    </lineage>
</organism>
<dbReference type="AlphaFoldDB" id="A0A2A4HQW8"/>
<evidence type="ECO:0000313" key="1">
    <source>
        <dbReference type="EMBL" id="PCF97156.1"/>
    </source>
</evidence>
<dbReference type="Proteomes" id="UP000218677">
    <property type="component" value="Unassembled WGS sequence"/>
</dbReference>
<protein>
    <recommendedName>
        <fullName evidence="3">DUF3108 domain-containing protein</fullName>
    </recommendedName>
</protein>
<evidence type="ECO:0008006" key="3">
    <source>
        <dbReference type="Google" id="ProtNLM"/>
    </source>
</evidence>
<keyword evidence="2" id="KW-1185">Reference proteome</keyword>
<dbReference type="OrthoDB" id="25491at2"/>
<reference evidence="2" key="1">
    <citation type="submission" date="2017-09" db="EMBL/GenBank/DDBJ databases">
        <authorList>
            <person name="Cho G.-S."/>
            <person name="Oguntoyinbo F.A."/>
            <person name="Cnockaert M."/>
            <person name="Kabisch J."/>
            <person name="Neve H."/>
            <person name="Bockelmann W."/>
            <person name="Wenning M."/>
            <person name="Franz C.M."/>
            <person name="Vandamme P."/>
        </authorList>
    </citation>
    <scope>NUCLEOTIDE SEQUENCE [LARGE SCALE GENOMIC DNA]</scope>
    <source>
        <strain evidence="2">MBT G8648</strain>
    </source>
</reference>